<organism evidence="1 2">
    <name type="scientific">Aldrovandia affinis</name>
    <dbReference type="NCBI Taxonomy" id="143900"/>
    <lineage>
        <taxon>Eukaryota</taxon>
        <taxon>Metazoa</taxon>
        <taxon>Chordata</taxon>
        <taxon>Craniata</taxon>
        <taxon>Vertebrata</taxon>
        <taxon>Euteleostomi</taxon>
        <taxon>Actinopterygii</taxon>
        <taxon>Neopterygii</taxon>
        <taxon>Teleostei</taxon>
        <taxon>Notacanthiformes</taxon>
        <taxon>Halosauridae</taxon>
        <taxon>Aldrovandia</taxon>
    </lineage>
</organism>
<evidence type="ECO:0000313" key="1">
    <source>
        <dbReference type="EMBL" id="KAJ8366690.1"/>
    </source>
</evidence>
<dbReference type="Proteomes" id="UP001221898">
    <property type="component" value="Unassembled WGS sequence"/>
</dbReference>
<protein>
    <submittedName>
        <fullName evidence="1">Uncharacterized protein</fullName>
    </submittedName>
</protein>
<proteinExistence type="predicted"/>
<dbReference type="EMBL" id="JAINUG010000556">
    <property type="protein sequence ID" value="KAJ8366690.1"/>
    <property type="molecule type" value="Genomic_DNA"/>
</dbReference>
<dbReference type="AlphaFoldDB" id="A0AAD7R821"/>
<gene>
    <name evidence="1" type="ORF">AAFF_G00345310</name>
</gene>
<name>A0AAD7R821_9TELE</name>
<keyword evidence="2" id="KW-1185">Reference proteome</keyword>
<sequence>MESAEGAELELRPRSDSAVSGQSLALRSFSGLRLLWLSSHYLARGHCGLQSLSNSVTSGHSLAYGSCLAYGQSLACGPPLFSGPWSPSGLSLVIKQDLALRFDDIVQFQRGTSTQLGPCGSSLRSACVSAVD</sequence>
<reference evidence="1" key="1">
    <citation type="journal article" date="2023" name="Science">
        <title>Genome structures resolve the early diversification of teleost fishes.</title>
        <authorList>
            <person name="Parey E."/>
            <person name="Louis A."/>
            <person name="Montfort J."/>
            <person name="Bouchez O."/>
            <person name="Roques C."/>
            <person name="Iampietro C."/>
            <person name="Lluch J."/>
            <person name="Castinel A."/>
            <person name="Donnadieu C."/>
            <person name="Desvignes T."/>
            <person name="Floi Bucao C."/>
            <person name="Jouanno E."/>
            <person name="Wen M."/>
            <person name="Mejri S."/>
            <person name="Dirks R."/>
            <person name="Jansen H."/>
            <person name="Henkel C."/>
            <person name="Chen W.J."/>
            <person name="Zahm M."/>
            <person name="Cabau C."/>
            <person name="Klopp C."/>
            <person name="Thompson A.W."/>
            <person name="Robinson-Rechavi M."/>
            <person name="Braasch I."/>
            <person name="Lecointre G."/>
            <person name="Bobe J."/>
            <person name="Postlethwait J.H."/>
            <person name="Berthelot C."/>
            <person name="Roest Crollius H."/>
            <person name="Guiguen Y."/>
        </authorList>
    </citation>
    <scope>NUCLEOTIDE SEQUENCE</scope>
    <source>
        <strain evidence="1">NC1722</strain>
    </source>
</reference>
<evidence type="ECO:0000313" key="2">
    <source>
        <dbReference type="Proteomes" id="UP001221898"/>
    </source>
</evidence>
<comment type="caution">
    <text evidence="1">The sequence shown here is derived from an EMBL/GenBank/DDBJ whole genome shotgun (WGS) entry which is preliminary data.</text>
</comment>
<accession>A0AAD7R821</accession>